<gene>
    <name evidence="2" type="ORF">THII_0024</name>
</gene>
<keyword evidence="1" id="KW-0143">Chaperone</keyword>
<dbReference type="STRING" id="40754.THII_0024"/>
<dbReference type="InterPro" id="IPR050289">
    <property type="entry name" value="TorD/DmsD_chaperones"/>
</dbReference>
<evidence type="ECO:0000256" key="1">
    <source>
        <dbReference type="ARBA" id="ARBA00023186"/>
    </source>
</evidence>
<dbReference type="OrthoDB" id="9795302at2"/>
<sequence length="171" mass="19521">MLPNNITPDKLRLFAGLLASPSKDSLEVLIELAAENPWLQPAVAELKAMALDRWQGEHTYLFINGHPKTCCPPFQSVYRHGVMNGAICEDIEQFYQSIGLETIDGLPPDYLGVLLECAAYLAEQQPFEVMQWEQLWQNHIVPWVPRFAEDLQSHSELILYQQLGVKLKELF</sequence>
<dbReference type="Gene3D" id="1.10.3480.10">
    <property type="entry name" value="TorD-like"/>
    <property type="match status" value="1"/>
</dbReference>
<evidence type="ECO:0000313" key="2">
    <source>
        <dbReference type="EMBL" id="BAP54321.1"/>
    </source>
</evidence>
<dbReference type="KEGG" id="tig:THII_0024"/>
<accession>A0A090BU16</accession>
<dbReference type="Pfam" id="PF02613">
    <property type="entry name" value="Nitrate_red_del"/>
    <property type="match status" value="1"/>
</dbReference>
<proteinExistence type="predicted"/>
<name>A0A090BU16_9GAMM</name>
<dbReference type="InterPro" id="IPR036411">
    <property type="entry name" value="TorD-like_sf"/>
</dbReference>
<reference evidence="2 3" key="1">
    <citation type="journal article" date="2014" name="ISME J.">
        <title>Ecophysiology of Thioploca ingrica as revealed by the complete genome sequence supplemented with proteomic evidence.</title>
        <authorList>
            <person name="Kojima H."/>
            <person name="Ogura Y."/>
            <person name="Yamamoto N."/>
            <person name="Togashi T."/>
            <person name="Mori H."/>
            <person name="Watanabe T."/>
            <person name="Nemoto F."/>
            <person name="Kurokawa K."/>
            <person name="Hayashi T."/>
            <person name="Fukui M."/>
        </authorList>
    </citation>
    <scope>NUCLEOTIDE SEQUENCE [LARGE SCALE GENOMIC DNA]</scope>
</reference>
<dbReference type="PANTHER" id="PTHR34227:SF1">
    <property type="entry name" value="DIMETHYL SULFOXIDE REDUCTASE CHAPERONE-RELATED"/>
    <property type="match status" value="1"/>
</dbReference>
<dbReference type="SUPFAM" id="SSF89155">
    <property type="entry name" value="TorD-like"/>
    <property type="match status" value="1"/>
</dbReference>
<dbReference type="EMBL" id="AP014633">
    <property type="protein sequence ID" value="BAP54321.1"/>
    <property type="molecule type" value="Genomic_DNA"/>
</dbReference>
<protein>
    <submittedName>
        <fullName evidence="2">Molecular chaperone TorD</fullName>
    </submittedName>
</protein>
<dbReference type="Proteomes" id="UP000031623">
    <property type="component" value="Chromosome"/>
</dbReference>
<dbReference type="PANTHER" id="PTHR34227">
    <property type="entry name" value="CHAPERONE PROTEIN YCDY"/>
    <property type="match status" value="1"/>
</dbReference>
<organism evidence="2 3">
    <name type="scientific">Thioploca ingrica</name>
    <dbReference type="NCBI Taxonomy" id="40754"/>
    <lineage>
        <taxon>Bacteria</taxon>
        <taxon>Pseudomonadati</taxon>
        <taxon>Pseudomonadota</taxon>
        <taxon>Gammaproteobacteria</taxon>
        <taxon>Thiotrichales</taxon>
        <taxon>Thiotrichaceae</taxon>
        <taxon>Thioploca</taxon>
    </lineage>
</organism>
<dbReference type="AlphaFoldDB" id="A0A090BU16"/>
<dbReference type="HOGENOM" id="CLU_077650_5_1_6"/>
<evidence type="ECO:0000313" key="3">
    <source>
        <dbReference type="Proteomes" id="UP000031623"/>
    </source>
</evidence>
<dbReference type="InterPro" id="IPR020945">
    <property type="entry name" value="DMSO/NO3_reduct_chaperone"/>
</dbReference>
<keyword evidence="3" id="KW-1185">Reference proteome</keyword>